<dbReference type="GO" id="GO:0016887">
    <property type="term" value="F:ATP hydrolysis activity"/>
    <property type="evidence" value="ECO:0007669"/>
    <property type="project" value="InterPro"/>
</dbReference>
<dbReference type="PANTHER" id="PTHR43875:SF1">
    <property type="entry name" value="OSMOPROTECTIVE COMPOUNDS UPTAKE ATP-BINDING PROTEIN GGTA"/>
    <property type="match status" value="1"/>
</dbReference>
<evidence type="ECO:0000256" key="1">
    <source>
        <dbReference type="ARBA" id="ARBA00022448"/>
    </source>
</evidence>
<proteinExistence type="predicted"/>
<dbReference type="KEGG" id="bpb:bpr_I2802"/>
<dbReference type="InterPro" id="IPR027417">
    <property type="entry name" value="P-loop_NTPase"/>
</dbReference>
<dbReference type="Proteomes" id="UP000001299">
    <property type="component" value="Chromosome 1"/>
</dbReference>
<dbReference type="InterPro" id="IPR017871">
    <property type="entry name" value="ABC_transporter-like_CS"/>
</dbReference>
<dbReference type="CDD" id="cd03301">
    <property type="entry name" value="ABC_MalK_N"/>
    <property type="match status" value="1"/>
</dbReference>
<gene>
    <name evidence="5" type="ordered locus">bpr_I2802</name>
</gene>
<feature type="domain" description="ABC transporter" evidence="4">
    <location>
        <begin position="4"/>
        <end position="235"/>
    </location>
</feature>
<dbReference type="SUPFAM" id="SSF50331">
    <property type="entry name" value="MOP-like"/>
    <property type="match status" value="1"/>
</dbReference>
<accession>E0RZW6</accession>
<dbReference type="STRING" id="515622.bpr_I2802"/>
<dbReference type="HOGENOM" id="CLU_000604_1_1_9"/>
<dbReference type="AlphaFoldDB" id="E0RZW6"/>
<dbReference type="InterPro" id="IPR008995">
    <property type="entry name" value="Mo/tungstate-bd_C_term_dom"/>
</dbReference>
<dbReference type="GO" id="GO:0008643">
    <property type="term" value="P:carbohydrate transport"/>
    <property type="evidence" value="ECO:0007669"/>
    <property type="project" value="InterPro"/>
</dbReference>
<evidence type="ECO:0000313" key="5">
    <source>
        <dbReference type="EMBL" id="ADL35532.1"/>
    </source>
</evidence>
<evidence type="ECO:0000259" key="4">
    <source>
        <dbReference type="PROSITE" id="PS50893"/>
    </source>
</evidence>
<evidence type="ECO:0000256" key="3">
    <source>
        <dbReference type="ARBA" id="ARBA00022840"/>
    </source>
</evidence>
<dbReference type="SUPFAM" id="SSF52540">
    <property type="entry name" value="P-loop containing nucleoside triphosphate hydrolases"/>
    <property type="match status" value="1"/>
</dbReference>
<evidence type="ECO:0000256" key="2">
    <source>
        <dbReference type="ARBA" id="ARBA00022741"/>
    </source>
</evidence>
<dbReference type="InterPro" id="IPR040582">
    <property type="entry name" value="OB_MalK-like"/>
</dbReference>
<dbReference type="EMBL" id="CP001810">
    <property type="protein sequence ID" value="ADL35532.1"/>
    <property type="molecule type" value="Genomic_DNA"/>
</dbReference>
<dbReference type="Gene3D" id="3.40.50.300">
    <property type="entry name" value="P-loop containing nucleotide triphosphate hydrolases"/>
    <property type="match status" value="1"/>
</dbReference>
<dbReference type="PROSITE" id="PS00211">
    <property type="entry name" value="ABC_TRANSPORTER_1"/>
    <property type="match status" value="1"/>
</dbReference>
<dbReference type="PANTHER" id="PTHR43875">
    <property type="entry name" value="MALTODEXTRIN IMPORT ATP-BINDING PROTEIN MSMX"/>
    <property type="match status" value="1"/>
</dbReference>
<dbReference type="InterPro" id="IPR012340">
    <property type="entry name" value="NA-bd_OB-fold"/>
</dbReference>
<dbReference type="Pfam" id="PF03459">
    <property type="entry name" value="TOBE"/>
    <property type="match status" value="1"/>
</dbReference>
<dbReference type="RefSeq" id="WP_013282185.1">
    <property type="nucleotide sequence ID" value="NC_014387.1"/>
</dbReference>
<dbReference type="InterPro" id="IPR005116">
    <property type="entry name" value="Transp-assoc_OB_typ1"/>
</dbReference>
<dbReference type="Pfam" id="PF17912">
    <property type="entry name" value="OB_MalK"/>
    <property type="match status" value="1"/>
</dbReference>
<keyword evidence="6" id="KW-1185">Reference proteome</keyword>
<protein>
    <submittedName>
        <fullName evidence="5">ABC transporter ATP-binding protein</fullName>
    </submittedName>
</protein>
<dbReference type="eggNOG" id="COG3842">
    <property type="taxonomic scope" value="Bacteria"/>
</dbReference>
<dbReference type="InterPro" id="IPR003439">
    <property type="entry name" value="ABC_transporter-like_ATP-bd"/>
</dbReference>
<organism evidence="5 6">
    <name type="scientific">Butyrivibrio proteoclasticus (strain ATCC 51982 / DSM 14932 / B316)</name>
    <name type="common">Clostridium proteoclasticum</name>
    <dbReference type="NCBI Taxonomy" id="515622"/>
    <lineage>
        <taxon>Bacteria</taxon>
        <taxon>Bacillati</taxon>
        <taxon>Bacillota</taxon>
        <taxon>Clostridia</taxon>
        <taxon>Lachnospirales</taxon>
        <taxon>Lachnospiraceae</taxon>
        <taxon>Butyrivibrio</taxon>
    </lineage>
</organism>
<keyword evidence="2" id="KW-0547">Nucleotide-binding</keyword>
<dbReference type="NCBIfam" id="NF008653">
    <property type="entry name" value="PRK11650.1"/>
    <property type="match status" value="1"/>
</dbReference>
<sequence length="369" mass="41147">MASLSLQHVTKVYPNGFEAVKDFNLDIEDKEFIIFVGPSGCGKSTTLRMIAGLEDISSGTLKIGDRVVNDVEPKDRDIAMVFQNYALYPHMTVYDNMAFGLKLRKVPKQEIDKMVREAAKILDLEKLLDRKPKALSGGQRQRVAMGRAIVRNPKVFLMDEPLSNLDAKLRVQMRTEIAKLHQRLGTTIIYVTHDQTEAMTLGTRIVVMKDGVVQQVDTPQNLYDKPGNLFVAGFMGSPQMNFLDADVEVNGDKACLKIAGQSIELPPAKAKKLIEGGYGGKKVTFGIRPEDVDDSEMVVSTSKAVFESTINVYELLGAEVYLYFDLAEFPITARVDSRTTARPGDKVKFAFDVEKIHIFDKETEKTITN</sequence>
<dbReference type="Gene3D" id="2.40.50.140">
    <property type="entry name" value="Nucleic acid-binding proteins"/>
    <property type="match status" value="1"/>
</dbReference>
<name>E0RZW6_BUTPB</name>
<dbReference type="GO" id="GO:0140359">
    <property type="term" value="F:ABC-type transporter activity"/>
    <property type="evidence" value="ECO:0007669"/>
    <property type="project" value="InterPro"/>
</dbReference>
<dbReference type="InterPro" id="IPR003593">
    <property type="entry name" value="AAA+_ATPase"/>
</dbReference>
<dbReference type="InterPro" id="IPR015855">
    <property type="entry name" value="ABC_transpr_MalK-like"/>
</dbReference>
<dbReference type="GO" id="GO:0055052">
    <property type="term" value="C:ATP-binding cassette (ABC) transporter complex, substrate-binding subunit-containing"/>
    <property type="evidence" value="ECO:0007669"/>
    <property type="project" value="TreeGrafter"/>
</dbReference>
<dbReference type="Gene3D" id="2.40.50.100">
    <property type="match status" value="1"/>
</dbReference>
<evidence type="ECO:0000313" key="6">
    <source>
        <dbReference type="Proteomes" id="UP000001299"/>
    </source>
</evidence>
<dbReference type="GO" id="GO:0005524">
    <property type="term" value="F:ATP binding"/>
    <property type="evidence" value="ECO:0007669"/>
    <property type="project" value="UniProtKB-KW"/>
</dbReference>
<dbReference type="InterPro" id="IPR047641">
    <property type="entry name" value="ABC_transpr_MalK/UgpC-like"/>
</dbReference>
<keyword evidence="3 5" id="KW-0067">ATP-binding</keyword>
<reference evidence="5 6" key="1">
    <citation type="journal article" date="2010" name="PLoS ONE">
        <title>The glycobiome of the rumen bacterium Butyrivibrio proteoclasticus B316(T) highlights adaptation to a polysaccharide-rich environment.</title>
        <authorList>
            <person name="Kelly W.J."/>
            <person name="Leahy S.C."/>
            <person name="Altermann E."/>
            <person name="Yeoman C.J."/>
            <person name="Dunne J.C."/>
            <person name="Kong Z."/>
            <person name="Pacheco D.M."/>
            <person name="Li D."/>
            <person name="Noel S.J."/>
            <person name="Moon C.D."/>
            <person name="Cookson A.L."/>
            <person name="Attwood G.T."/>
        </authorList>
    </citation>
    <scope>NUCLEOTIDE SEQUENCE [LARGE SCALE GENOMIC DNA]</scope>
    <source>
        <strain evidence="6">ATCC 51982 / DSM 14932 / B316</strain>
    </source>
</reference>
<dbReference type="PROSITE" id="PS50893">
    <property type="entry name" value="ABC_TRANSPORTER_2"/>
    <property type="match status" value="1"/>
</dbReference>
<dbReference type="SMART" id="SM00382">
    <property type="entry name" value="AAA"/>
    <property type="match status" value="1"/>
</dbReference>
<dbReference type="FunFam" id="3.40.50.300:FF:000042">
    <property type="entry name" value="Maltose/maltodextrin ABC transporter, ATP-binding protein"/>
    <property type="match status" value="1"/>
</dbReference>
<dbReference type="Pfam" id="PF00005">
    <property type="entry name" value="ABC_tran"/>
    <property type="match status" value="1"/>
</dbReference>
<keyword evidence="1" id="KW-0813">Transport</keyword>